<dbReference type="InterPro" id="IPR044986">
    <property type="entry name" value="KIF15/KIN-12"/>
</dbReference>
<feature type="domain" description="Kinesin motor" evidence="10">
    <location>
        <begin position="1"/>
        <end position="273"/>
    </location>
</feature>
<comment type="similarity">
    <text evidence="6">Belongs to the TRAFAC class myosin-kinesin ATPase superfamily. Kinesin family. KIN-12 subfamily.</text>
</comment>
<evidence type="ECO:0000256" key="9">
    <source>
        <dbReference type="SAM" id="MobiDB-lite"/>
    </source>
</evidence>
<dbReference type="SUPFAM" id="SSF52540">
    <property type="entry name" value="P-loop containing nucleoside triphosphate hydrolases"/>
    <property type="match status" value="1"/>
</dbReference>
<evidence type="ECO:0000256" key="7">
    <source>
        <dbReference type="PROSITE-ProRule" id="PRU00283"/>
    </source>
</evidence>
<evidence type="ECO:0000256" key="3">
    <source>
        <dbReference type="ARBA" id="ARBA00022840"/>
    </source>
</evidence>
<dbReference type="PANTHER" id="PTHR37739">
    <property type="entry name" value="KINESIN-LIKE PROTEIN KIN-12D"/>
    <property type="match status" value="1"/>
</dbReference>
<dbReference type="GO" id="GO:0003777">
    <property type="term" value="F:microtubule motor activity"/>
    <property type="evidence" value="ECO:0007669"/>
    <property type="project" value="InterPro"/>
</dbReference>
<gene>
    <name evidence="11" type="primary">KIN12A</name>
    <name evidence="11" type="ORF">AXF42_Ash000178</name>
</gene>
<dbReference type="PROSITE" id="PS50067">
    <property type="entry name" value="KINESIN_MOTOR_2"/>
    <property type="match status" value="1"/>
</dbReference>
<dbReference type="AlphaFoldDB" id="A0A2I0AFP5"/>
<organism evidence="11 12">
    <name type="scientific">Apostasia shenzhenica</name>
    <dbReference type="NCBI Taxonomy" id="1088818"/>
    <lineage>
        <taxon>Eukaryota</taxon>
        <taxon>Viridiplantae</taxon>
        <taxon>Streptophyta</taxon>
        <taxon>Embryophyta</taxon>
        <taxon>Tracheophyta</taxon>
        <taxon>Spermatophyta</taxon>
        <taxon>Magnoliopsida</taxon>
        <taxon>Liliopsida</taxon>
        <taxon>Asparagales</taxon>
        <taxon>Orchidaceae</taxon>
        <taxon>Apostasioideae</taxon>
        <taxon>Apostasia</taxon>
    </lineage>
</organism>
<keyword evidence="3 7" id="KW-0067">ATP-binding</keyword>
<dbReference type="Pfam" id="PF00225">
    <property type="entry name" value="Kinesin"/>
    <property type="match status" value="1"/>
</dbReference>
<dbReference type="STRING" id="1088818.A0A2I0AFP5"/>
<keyword evidence="12" id="KW-1185">Reference proteome</keyword>
<keyword evidence="5 7" id="KW-0505">Motor protein</keyword>
<dbReference type="GO" id="GO:0005874">
    <property type="term" value="C:microtubule"/>
    <property type="evidence" value="ECO:0007669"/>
    <property type="project" value="UniProtKB-KW"/>
</dbReference>
<feature type="coiled-coil region" evidence="8">
    <location>
        <begin position="609"/>
        <end position="643"/>
    </location>
</feature>
<dbReference type="Gene3D" id="3.40.850.10">
    <property type="entry name" value="Kinesin motor domain"/>
    <property type="match status" value="1"/>
</dbReference>
<dbReference type="InterPro" id="IPR019821">
    <property type="entry name" value="Kinesin_motor_CS"/>
</dbReference>
<evidence type="ECO:0000256" key="8">
    <source>
        <dbReference type="SAM" id="Coils"/>
    </source>
</evidence>
<keyword evidence="2 7" id="KW-0547">Nucleotide-binding</keyword>
<accession>A0A2I0AFP5</accession>
<protein>
    <submittedName>
        <fullName evidence="11">Kinesin-like protein KIN12A</fullName>
    </submittedName>
</protein>
<dbReference type="InterPro" id="IPR027417">
    <property type="entry name" value="P-loop_NTPase"/>
</dbReference>
<evidence type="ECO:0000259" key="10">
    <source>
        <dbReference type="PROSITE" id="PS50067"/>
    </source>
</evidence>
<feature type="region of interest" description="Disordered" evidence="9">
    <location>
        <begin position="562"/>
        <end position="585"/>
    </location>
</feature>
<dbReference type="EMBL" id="KZ451982">
    <property type="protein sequence ID" value="PKA54345.1"/>
    <property type="molecule type" value="Genomic_DNA"/>
</dbReference>
<dbReference type="PANTHER" id="PTHR37739:SF14">
    <property type="entry name" value="KINESIN-LIKE PROTEIN KIN-12E"/>
    <property type="match status" value="1"/>
</dbReference>
<dbReference type="SMART" id="SM00129">
    <property type="entry name" value="KISc"/>
    <property type="match status" value="1"/>
</dbReference>
<evidence type="ECO:0000313" key="12">
    <source>
        <dbReference type="Proteomes" id="UP000236161"/>
    </source>
</evidence>
<dbReference type="Proteomes" id="UP000236161">
    <property type="component" value="Unassembled WGS sequence"/>
</dbReference>
<dbReference type="PRINTS" id="PR00380">
    <property type="entry name" value="KINESINHEAVY"/>
</dbReference>
<evidence type="ECO:0000313" key="11">
    <source>
        <dbReference type="EMBL" id="PKA54345.1"/>
    </source>
</evidence>
<reference evidence="11 12" key="1">
    <citation type="journal article" date="2017" name="Nature">
        <title>The Apostasia genome and the evolution of orchids.</title>
        <authorList>
            <person name="Zhang G.Q."/>
            <person name="Liu K.W."/>
            <person name="Li Z."/>
            <person name="Lohaus R."/>
            <person name="Hsiao Y.Y."/>
            <person name="Niu S.C."/>
            <person name="Wang J.Y."/>
            <person name="Lin Y.C."/>
            <person name="Xu Q."/>
            <person name="Chen L.J."/>
            <person name="Yoshida K."/>
            <person name="Fujiwara S."/>
            <person name="Wang Z.W."/>
            <person name="Zhang Y.Q."/>
            <person name="Mitsuda N."/>
            <person name="Wang M."/>
            <person name="Liu G.H."/>
            <person name="Pecoraro L."/>
            <person name="Huang H.X."/>
            <person name="Xiao X.J."/>
            <person name="Lin M."/>
            <person name="Wu X.Y."/>
            <person name="Wu W.L."/>
            <person name="Chen Y.Y."/>
            <person name="Chang S.B."/>
            <person name="Sakamoto S."/>
            <person name="Ohme-Takagi M."/>
            <person name="Yagi M."/>
            <person name="Zeng S.J."/>
            <person name="Shen C.Y."/>
            <person name="Yeh C.M."/>
            <person name="Luo Y.B."/>
            <person name="Tsai W.C."/>
            <person name="Van de Peer Y."/>
            <person name="Liu Z.J."/>
        </authorList>
    </citation>
    <scope>NUCLEOTIDE SEQUENCE [LARGE SCALE GENOMIC DNA]</scope>
    <source>
        <strain evidence="12">cv. Shenzhen</strain>
        <tissue evidence="11">Stem</tissue>
    </source>
</reference>
<evidence type="ECO:0000256" key="2">
    <source>
        <dbReference type="ARBA" id="ARBA00022741"/>
    </source>
</evidence>
<evidence type="ECO:0000256" key="5">
    <source>
        <dbReference type="ARBA" id="ARBA00023175"/>
    </source>
</evidence>
<sequence>MVENCMAGYNSCMFAYGQTGSGKTHTMLGDIEGGTRRSIVNNGMTPRVFEYLFSRIQKEKEVQSDKKLLFTCRCSFLELYNEQIFDLLDPCSVNLQIREDARKGIHVENLKEIEVSSPRDVIQQLIQGAANRKVSATNMNHASSRSHSVFTCTIERKWESQGITHHRFARLNLVDLAGSERQKSSGAEGDRLKEATNINKSLSTLGLVIMNLVGSSSKRPLHVPYRDSKLTFLLQESLGGNSKTIIIANISPSNCSAMETLSTLKFAQRAKFIKNNAFINEEASGDVLAMRSQIQQLKDEVNRLRGLVNGGFENPESDGSTLSAKGSPGIFKWSDGQDSFSPLMFDKRLSPMKKPDAALAAALRRAHGKDEEMKALTAEKEAVDQLVVHRTEEVRSLKMRLKFREDAIKRLEAVASAKLSAETHLLQEKEELVKELELCRSQVDRNPELTRFAMENIQLRKELRGLMSFVEDGEREMMKEQITVLQEKLLEALDWKLMHEKNAVENALFSWDSSVNEENELLCFESIQNQKEIEALRKKLIVCLEDKEKLERRVEELISELEDQKRGGNQSGECQQTPNDVSQDPTELKAMVDAIALASQSEAEAHETAITLARENDELRMNIKDLSEENSKLIELYESATTKAVSNEPDNTYLNRNKCQDHVETQKVKHLENQLREILEENDKLMGLYEEAMQERDNCRRMLASYELARAEEKDEINCPKEFIEVNEEETPLECTLGHGQHEISEEIFSAVRNKLAIIEDKQLAITENVVKFPGLLAKAASEMETIFGRFEEVEHNVAIKQQEIMALDLALLKQEEKRAVIDSKLSALKVALQSFSSKFQYWEEREIRAKARFDSLLAPMNQMKEELKHLQMRKHEMDTSCIKARHTESELRKHIDSLKVELQVTETRRKESERVLFSIDNVDRAMNFGKASELLKSEEERTKISSEIRKLKEKLVMMQKEVLKSVSTSESFSADIEKLEEGIKGESVLLQEAEIAWRRAAGEKEMIVQMINGGKHEQGRIIVDYQECLFELELKKSEIIISEEELRIQKKAMEELKAIQREAIEKLRYLLDEDKRSSSASEKFENQIGQILRSLSEVKLLFNY</sequence>
<name>A0A2I0AFP5_9ASPA</name>
<dbReference type="GO" id="GO:0008017">
    <property type="term" value="F:microtubule binding"/>
    <property type="evidence" value="ECO:0007669"/>
    <property type="project" value="InterPro"/>
</dbReference>
<keyword evidence="1" id="KW-0493">Microtubule</keyword>
<dbReference type="OrthoDB" id="3176171at2759"/>
<dbReference type="GO" id="GO:0007018">
    <property type="term" value="P:microtubule-based movement"/>
    <property type="evidence" value="ECO:0007669"/>
    <property type="project" value="InterPro"/>
</dbReference>
<dbReference type="InterPro" id="IPR001752">
    <property type="entry name" value="Kinesin_motor_dom"/>
</dbReference>
<evidence type="ECO:0000256" key="1">
    <source>
        <dbReference type="ARBA" id="ARBA00022701"/>
    </source>
</evidence>
<feature type="coiled-coil region" evidence="8">
    <location>
        <begin position="861"/>
        <end position="962"/>
    </location>
</feature>
<feature type="coiled-coil region" evidence="8">
    <location>
        <begin position="668"/>
        <end position="709"/>
    </location>
</feature>
<keyword evidence="4 8" id="KW-0175">Coiled coil</keyword>
<proteinExistence type="inferred from homology"/>
<feature type="coiled-coil region" evidence="8">
    <location>
        <begin position="280"/>
        <end position="307"/>
    </location>
</feature>
<feature type="compositionally biased region" description="Polar residues" evidence="9">
    <location>
        <begin position="567"/>
        <end position="585"/>
    </location>
</feature>
<evidence type="ECO:0000256" key="6">
    <source>
        <dbReference type="ARBA" id="ARBA00034488"/>
    </source>
</evidence>
<dbReference type="GO" id="GO:0005524">
    <property type="term" value="F:ATP binding"/>
    <property type="evidence" value="ECO:0007669"/>
    <property type="project" value="UniProtKB-UniRule"/>
</dbReference>
<feature type="binding site" evidence="7">
    <location>
        <begin position="17"/>
        <end position="24"/>
    </location>
    <ligand>
        <name>ATP</name>
        <dbReference type="ChEBI" id="CHEBI:30616"/>
    </ligand>
</feature>
<evidence type="ECO:0000256" key="4">
    <source>
        <dbReference type="ARBA" id="ARBA00023054"/>
    </source>
</evidence>
<dbReference type="InterPro" id="IPR036961">
    <property type="entry name" value="Kinesin_motor_dom_sf"/>
</dbReference>
<dbReference type="PROSITE" id="PS00411">
    <property type="entry name" value="KINESIN_MOTOR_1"/>
    <property type="match status" value="1"/>
</dbReference>